<protein>
    <submittedName>
        <fullName evidence="2">DUF554 domain-containing protein</fullName>
    </submittedName>
</protein>
<dbReference type="InterPro" id="IPR007563">
    <property type="entry name" value="DUF554"/>
</dbReference>
<dbReference type="Proteomes" id="UP000460549">
    <property type="component" value="Unassembled WGS sequence"/>
</dbReference>
<keyword evidence="1" id="KW-0472">Membrane</keyword>
<sequence length="231" mass="24060">MIATFINAFTVILGGLLGLLLKKKISSSFKDIVMTAAGVTTLVLGLGMALEAPSAIANLFSMILGGFIGFALRIEDRVLSLGDKIERLGGSSASNGDFAKGFLNSSLLFCTGAMSIVGSIQAGTTSNYELILIKSVMDGFMAIVFASTYGLGVFASALTIIVYQGFFTLAGGYIEPILGEVGISAMASTGGFLLVLLALSLLNLKDSKTGNFLPALILAPIMQYLYSLLPL</sequence>
<accession>A0A7X2PAT2</accession>
<feature type="transmembrane region" description="Helical" evidence="1">
    <location>
        <begin position="183"/>
        <end position="204"/>
    </location>
</feature>
<evidence type="ECO:0000313" key="2">
    <source>
        <dbReference type="EMBL" id="MSU05459.1"/>
    </source>
</evidence>
<feature type="transmembrane region" description="Helical" evidence="1">
    <location>
        <begin position="6"/>
        <end position="21"/>
    </location>
</feature>
<gene>
    <name evidence="2" type="ORF">FYJ80_01495</name>
</gene>
<dbReference type="RefSeq" id="WP_154424359.1">
    <property type="nucleotide sequence ID" value="NZ_VUNN01000002.1"/>
</dbReference>
<dbReference type="PANTHER" id="PTHR36111:SF2">
    <property type="entry name" value="INNER MEMBRANE PROTEIN"/>
    <property type="match status" value="1"/>
</dbReference>
<dbReference type="Pfam" id="PF04474">
    <property type="entry name" value="DUF554"/>
    <property type="match status" value="1"/>
</dbReference>
<name>A0A7X2PAT2_9SPIO</name>
<evidence type="ECO:0000313" key="3">
    <source>
        <dbReference type="Proteomes" id="UP000460549"/>
    </source>
</evidence>
<reference evidence="2 3" key="1">
    <citation type="submission" date="2019-08" db="EMBL/GenBank/DDBJ databases">
        <title>In-depth cultivation of the pig gut microbiome towards novel bacterial diversity and tailored functional studies.</title>
        <authorList>
            <person name="Wylensek D."/>
            <person name="Hitch T.C.A."/>
            <person name="Clavel T."/>
        </authorList>
    </citation>
    <scope>NUCLEOTIDE SEQUENCE [LARGE SCALE GENOMIC DNA]</scope>
    <source>
        <strain evidence="2 3">NM-380-WT-3C1</strain>
    </source>
</reference>
<feature type="transmembrane region" description="Helical" evidence="1">
    <location>
        <begin position="140"/>
        <end position="163"/>
    </location>
</feature>
<dbReference type="PANTHER" id="PTHR36111">
    <property type="entry name" value="INNER MEMBRANE PROTEIN-RELATED"/>
    <property type="match status" value="1"/>
</dbReference>
<evidence type="ECO:0000256" key="1">
    <source>
        <dbReference type="SAM" id="Phobius"/>
    </source>
</evidence>
<keyword evidence="3" id="KW-1185">Reference proteome</keyword>
<keyword evidence="1" id="KW-0812">Transmembrane</keyword>
<comment type="caution">
    <text evidence="2">The sequence shown here is derived from an EMBL/GenBank/DDBJ whole genome shotgun (WGS) entry which is preliminary data.</text>
</comment>
<dbReference type="EMBL" id="VUNN01000002">
    <property type="protein sequence ID" value="MSU05459.1"/>
    <property type="molecule type" value="Genomic_DNA"/>
</dbReference>
<proteinExistence type="predicted"/>
<feature type="transmembrane region" description="Helical" evidence="1">
    <location>
        <begin position="211"/>
        <end position="229"/>
    </location>
</feature>
<keyword evidence="1" id="KW-1133">Transmembrane helix</keyword>
<dbReference type="AlphaFoldDB" id="A0A7X2PAT2"/>
<organism evidence="2 3">
    <name type="scientific">Bullifex porci</name>
    <dbReference type="NCBI Taxonomy" id="2606638"/>
    <lineage>
        <taxon>Bacteria</taxon>
        <taxon>Pseudomonadati</taxon>
        <taxon>Spirochaetota</taxon>
        <taxon>Spirochaetia</taxon>
        <taxon>Spirochaetales</taxon>
        <taxon>Spirochaetaceae</taxon>
        <taxon>Bullifex</taxon>
    </lineage>
</organism>